<proteinExistence type="predicted"/>
<evidence type="ECO:0000313" key="3">
    <source>
        <dbReference type="Proteomes" id="UP000000702"/>
    </source>
</evidence>
<name>F9W8Y0_TRYCI</name>
<dbReference type="Proteomes" id="UP000000702">
    <property type="component" value="Unassembled WGS sequence"/>
</dbReference>
<evidence type="ECO:0000313" key="2">
    <source>
        <dbReference type="EMBL" id="CCD13666.1"/>
    </source>
</evidence>
<dbReference type="AlphaFoldDB" id="F9W8Y0"/>
<feature type="region of interest" description="Disordered" evidence="1">
    <location>
        <begin position="212"/>
        <end position="242"/>
    </location>
</feature>
<dbReference type="VEuPathDB" id="TriTrypDB:TcIL3000_0_44020"/>
<gene>
    <name evidence="2" type="ORF">TCIL3000_0_44020</name>
</gene>
<accession>F9W8Y0</accession>
<protein>
    <submittedName>
        <fullName evidence="2">WGS project CAEQ00000000 data, annotated contig 1797</fullName>
    </submittedName>
</protein>
<keyword evidence="3" id="KW-1185">Reference proteome</keyword>
<evidence type="ECO:0000256" key="1">
    <source>
        <dbReference type="SAM" id="MobiDB-lite"/>
    </source>
</evidence>
<dbReference type="EMBL" id="CAEQ01001238">
    <property type="protein sequence ID" value="CCD13666.1"/>
    <property type="molecule type" value="Genomic_DNA"/>
</dbReference>
<feature type="region of interest" description="Disordered" evidence="1">
    <location>
        <begin position="539"/>
        <end position="559"/>
    </location>
</feature>
<reference evidence="2 3" key="2">
    <citation type="journal article" date="2012" name="Proc. Natl. Acad. Sci. U.S.A.">
        <title>Antigenic diversity is generated by distinct evolutionary mechanisms in African trypanosome species.</title>
        <authorList>
            <person name="Jackson A.P."/>
            <person name="Berry A."/>
            <person name="Aslett M."/>
            <person name="Allison H.C."/>
            <person name="Burton P."/>
            <person name="Vavrova-Anderson J."/>
            <person name="Brown R."/>
            <person name="Browne H."/>
            <person name="Corton N."/>
            <person name="Hauser H."/>
            <person name="Gamble J."/>
            <person name="Gilderthorp R."/>
            <person name="Marcello L."/>
            <person name="McQuillan J."/>
            <person name="Otto T.D."/>
            <person name="Quail M.A."/>
            <person name="Sanders M.J."/>
            <person name="van Tonder A."/>
            <person name="Ginger M.L."/>
            <person name="Field M.C."/>
            <person name="Barry J.D."/>
            <person name="Hertz-Fowler C."/>
            <person name="Berriman M."/>
        </authorList>
    </citation>
    <scope>NUCLEOTIDE SEQUENCE [LARGE SCALE GENOMIC DNA]</scope>
    <source>
        <strain evidence="2 3">IL3000</strain>
    </source>
</reference>
<comment type="caution">
    <text evidence="2">The sequence shown here is derived from an EMBL/GenBank/DDBJ whole genome shotgun (WGS) entry which is preliminary data.</text>
</comment>
<feature type="region of interest" description="Disordered" evidence="1">
    <location>
        <begin position="274"/>
        <end position="294"/>
    </location>
</feature>
<feature type="non-terminal residue" evidence="2">
    <location>
        <position position="976"/>
    </location>
</feature>
<organism evidence="2 3">
    <name type="scientific">Trypanosoma congolense (strain IL3000)</name>
    <dbReference type="NCBI Taxonomy" id="1068625"/>
    <lineage>
        <taxon>Eukaryota</taxon>
        <taxon>Discoba</taxon>
        <taxon>Euglenozoa</taxon>
        <taxon>Kinetoplastea</taxon>
        <taxon>Metakinetoplastina</taxon>
        <taxon>Trypanosomatida</taxon>
        <taxon>Trypanosomatidae</taxon>
        <taxon>Trypanosoma</taxon>
        <taxon>Nannomonas</taxon>
    </lineage>
</organism>
<reference evidence="3" key="1">
    <citation type="submission" date="2011-07" db="EMBL/GenBank/DDBJ databases">
        <title>Divergent evolution of antigenic variation in African trypanosomes.</title>
        <authorList>
            <person name="Jackson A.P."/>
            <person name="Berry A."/>
            <person name="Allison H.C."/>
            <person name="Burton P."/>
            <person name="Anderson J."/>
            <person name="Aslett M."/>
            <person name="Brown R."/>
            <person name="Corton N."/>
            <person name="Harris D."/>
            <person name="Hauser H."/>
            <person name="Gamble J."/>
            <person name="Gilderthorp R."/>
            <person name="McQuillan J."/>
            <person name="Quail M.A."/>
            <person name="Sanders M."/>
            <person name="Van Tonder A."/>
            <person name="Ginger M.L."/>
            <person name="Donelson J.E."/>
            <person name="Field M.C."/>
            <person name="Barry J.D."/>
            <person name="Berriman M."/>
            <person name="Hertz-Fowler C."/>
        </authorList>
    </citation>
    <scope>NUCLEOTIDE SEQUENCE [LARGE SCALE GENOMIC DNA]</scope>
    <source>
        <strain evidence="3">IL3000</strain>
    </source>
</reference>
<sequence>MAIPNEVAIARVEVKRICIRPDICFSHCFHSSAVDGIEGHELYISFDSSPDVRVDPLGLRTASQREAMEEPRRVPCAVNSDLRNVVFFATQRTDAEGKPQNKDLTVELACRVWYQQSTTWDATAALSDASSSVSLTSVLCNKEPTKEKEMIMEKHWELLASGSAEAMRHGAVTIDLGVVDAQAKERSTPSVSLSLFVEPLLFADEIKGEEVGLSERAMPTEDKKESPSATVGPKQYTLPPPPLKPGVVKLSDGATTCQTADCAEATVVLPKEGSVADSGRNGATLPDPARDGMSSPTVPKVFKYVTARWMLFAHIPPPVDFPHDNRNGVGGEEACFATGDSNGVNITNGAAEAVGGYTGLWRLALYGACGHILARGSPFSDTLYKSSGWCDALVAVGDDVVVSAGVTLHLQVLKQPLTHKDMNNGGVGAMHAHEISSYPLAAAGSTWITVVSTKCVPVESLLAPLRDFSMLDVPLDTVKVSSDTAEAVESLFAAGMCTPVVHACLVRVPTVVDRLKTIRQWLRTIKTVAAHFFTSPNQTTAELGPSSKNHQQAPSRHQGYRNTTRVCIVELNVTVAVLKRVTQYVDVGASWPLISLSASGGRDAVIEVASVGDIFPDRCKEGDAEELRRAPGARLDVVVQATVDETNPIILLTLHSPTSKDLLFGHAVFSPFELANSVGHVWLPVRYAGNKNFQSDGMHPDSSALGWIHCSYNCAFSREDVASSAVAAADRELLQQPVLSPSTPLVAQYLTSPFLTEALRWNCLELCIVEVGDMHQLPDLKGSINNNSGGAAISGISVCNKSLLYASVHLISKSTHTPFVTPAAAFDYPRWNCSFRLNIRPQTTHLAVQILVGDGVSGESESVGFLTMPRVVTSKFWTTESSDGMWLPLIATNAVDDVPQYCGSVLVQWRFSCMTSVHENGSNHVRAAMHIVRKSSPSCNIVNSIRYCVGDNNWLQFERVELSLPWLLRNLYIHPS</sequence>